<protein>
    <submittedName>
        <fullName evidence="1">Uncharacterized protein</fullName>
    </submittedName>
</protein>
<sequence length="158" mass="18640">MRSPRFYVDYILHFLTSHSRHGTHSPFVYKLVDEVIYAPRRSQEPLGKVERLIARLIARFTPDTVYRIGEPLPTYPLDLVIVNGNDVDRLTSQLRQLWSQLHTGSVLVLIGIYRGKQMRKFWRTLQKRPDVTVTVDLFHLGMVFFHEGQAKEDFRIRF</sequence>
<organism evidence="1 2">
    <name type="scientific">Parapedobacter defluvii</name>
    <dbReference type="NCBI Taxonomy" id="2045106"/>
    <lineage>
        <taxon>Bacteria</taxon>
        <taxon>Pseudomonadati</taxon>
        <taxon>Bacteroidota</taxon>
        <taxon>Sphingobacteriia</taxon>
        <taxon>Sphingobacteriales</taxon>
        <taxon>Sphingobacteriaceae</taxon>
        <taxon>Parapedobacter</taxon>
    </lineage>
</organism>
<dbReference type="EMBL" id="BMIK01000003">
    <property type="protein sequence ID" value="GGC24426.1"/>
    <property type="molecule type" value="Genomic_DNA"/>
</dbReference>
<gene>
    <name evidence="1" type="ORF">GCM10011386_15480</name>
</gene>
<evidence type="ECO:0000313" key="1">
    <source>
        <dbReference type="EMBL" id="GGC24426.1"/>
    </source>
</evidence>
<name>A0ABQ1LIS9_9SPHI</name>
<comment type="caution">
    <text evidence="1">The sequence shown here is derived from an EMBL/GenBank/DDBJ whole genome shotgun (WGS) entry which is preliminary data.</text>
</comment>
<keyword evidence="2" id="KW-1185">Reference proteome</keyword>
<reference evidence="2" key="1">
    <citation type="journal article" date="2019" name="Int. J. Syst. Evol. Microbiol.">
        <title>The Global Catalogue of Microorganisms (GCM) 10K type strain sequencing project: providing services to taxonomists for standard genome sequencing and annotation.</title>
        <authorList>
            <consortium name="The Broad Institute Genomics Platform"/>
            <consortium name="The Broad Institute Genome Sequencing Center for Infectious Disease"/>
            <person name="Wu L."/>
            <person name="Ma J."/>
        </authorList>
    </citation>
    <scope>NUCLEOTIDE SEQUENCE [LARGE SCALE GENOMIC DNA]</scope>
    <source>
        <strain evidence="2">CGMCC 1.15342</strain>
    </source>
</reference>
<dbReference type="Proteomes" id="UP000597338">
    <property type="component" value="Unassembled WGS sequence"/>
</dbReference>
<evidence type="ECO:0000313" key="2">
    <source>
        <dbReference type="Proteomes" id="UP000597338"/>
    </source>
</evidence>
<accession>A0ABQ1LIS9</accession>
<proteinExistence type="predicted"/>